<accession>A0A9N7VSB2</accession>
<evidence type="ECO:0000313" key="2">
    <source>
        <dbReference type="EMBL" id="CAB1456258.1"/>
    </source>
</evidence>
<feature type="compositionally biased region" description="Basic and acidic residues" evidence="1">
    <location>
        <begin position="36"/>
        <end position="45"/>
    </location>
</feature>
<comment type="caution">
    <text evidence="2">The sequence shown here is derived from an EMBL/GenBank/DDBJ whole genome shotgun (WGS) entry which is preliminary data.</text>
</comment>
<dbReference type="Proteomes" id="UP001153269">
    <property type="component" value="Unassembled WGS sequence"/>
</dbReference>
<feature type="region of interest" description="Disordered" evidence="1">
    <location>
        <begin position="36"/>
        <end position="64"/>
    </location>
</feature>
<dbReference type="EMBL" id="CADEAL010004291">
    <property type="protein sequence ID" value="CAB1456258.1"/>
    <property type="molecule type" value="Genomic_DNA"/>
</dbReference>
<name>A0A9N7VSB2_PLEPL</name>
<evidence type="ECO:0000256" key="1">
    <source>
        <dbReference type="SAM" id="MobiDB-lite"/>
    </source>
</evidence>
<reference evidence="2" key="1">
    <citation type="submission" date="2020-03" db="EMBL/GenBank/DDBJ databases">
        <authorList>
            <person name="Weist P."/>
        </authorList>
    </citation>
    <scope>NUCLEOTIDE SEQUENCE</scope>
</reference>
<protein>
    <submittedName>
        <fullName evidence="2">Uncharacterized protein</fullName>
    </submittedName>
</protein>
<sequence length="141" mass="15848">MPMVQEAAVPLVFNQQKRAHVVPRLINLHWPPMDAKSKVKTEGHSNTETSWQLERSRTSSHPSSLPPLPLRLLILHSALDPLQQLTSSIDDDTVPGLHLCPPPLISEVAMLRRDKQQQEALISPSSFCTDKHTEIIRIARC</sequence>
<evidence type="ECO:0000313" key="3">
    <source>
        <dbReference type="Proteomes" id="UP001153269"/>
    </source>
</evidence>
<organism evidence="2 3">
    <name type="scientific">Pleuronectes platessa</name>
    <name type="common">European plaice</name>
    <dbReference type="NCBI Taxonomy" id="8262"/>
    <lineage>
        <taxon>Eukaryota</taxon>
        <taxon>Metazoa</taxon>
        <taxon>Chordata</taxon>
        <taxon>Craniata</taxon>
        <taxon>Vertebrata</taxon>
        <taxon>Euteleostomi</taxon>
        <taxon>Actinopterygii</taxon>
        <taxon>Neopterygii</taxon>
        <taxon>Teleostei</taxon>
        <taxon>Neoteleostei</taxon>
        <taxon>Acanthomorphata</taxon>
        <taxon>Carangaria</taxon>
        <taxon>Pleuronectiformes</taxon>
        <taxon>Pleuronectoidei</taxon>
        <taxon>Pleuronectidae</taxon>
        <taxon>Pleuronectes</taxon>
    </lineage>
</organism>
<keyword evidence="3" id="KW-1185">Reference proteome</keyword>
<gene>
    <name evidence="2" type="ORF">PLEPLA_LOCUS44040</name>
</gene>
<dbReference type="AlphaFoldDB" id="A0A9N7VSB2"/>
<proteinExistence type="predicted"/>